<name>A0A9E9LV44_9BURK</name>
<dbReference type="SUPFAM" id="SSF101790">
    <property type="entry name" value="Aminomethyltransferase beta-barrel domain"/>
    <property type="match status" value="1"/>
</dbReference>
<dbReference type="Gene3D" id="3.30.70.1400">
    <property type="entry name" value="Aminomethyltransferase beta-barrel domains"/>
    <property type="match status" value="1"/>
</dbReference>
<protein>
    <submittedName>
        <fullName evidence="1">Folate-binding protein</fullName>
    </submittedName>
</protein>
<dbReference type="EMBL" id="CP098242">
    <property type="protein sequence ID" value="WAW10250.1"/>
    <property type="molecule type" value="Genomic_DNA"/>
</dbReference>
<dbReference type="Proteomes" id="UP001156215">
    <property type="component" value="Chromosome"/>
</dbReference>
<proteinExistence type="predicted"/>
<dbReference type="NCBIfam" id="TIGR03317">
    <property type="entry name" value="ygfZ_signature"/>
    <property type="match status" value="1"/>
</dbReference>
<sequence>MRSIEQLESGFVAPLESYGLVRVSGEDAVTFIHGQLSHDIARLKADEARMAGYCTPEGRLLAILLVWKSVSDIWLMMPREILPALLTRLQIYILRSKVTMTDVSDEYAIHGLGGKKAPDALASVFSALPDSAYDKTESAPGTLIRVTDAFGGARFLWVLPAAARAASASLSDTLYIANDEDWALGDIAAGLPQVYEATQNRFVPQMMNMELVDGLSFTKGCYPGQEIVARTQFRGTLKRRMLPAYAGIPGEKTAREAGIVPGLDVFDTKAPHEACGIVVRAARFDTGRIDCLMVVSRELSASGSLRLGALDGPALHITPLPYALPDEAGES</sequence>
<keyword evidence="2" id="KW-1185">Reference proteome</keyword>
<evidence type="ECO:0000313" key="1">
    <source>
        <dbReference type="EMBL" id="WAW10250.1"/>
    </source>
</evidence>
<dbReference type="InterPro" id="IPR017703">
    <property type="entry name" value="YgfZ/GCV_T_CS"/>
</dbReference>
<dbReference type="RefSeq" id="WP_269309258.1">
    <property type="nucleotide sequence ID" value="NZ_CP098242.1"/>
</dbReference>
<dbReference type="InterPro" id="IPR045179">
    <property type="entry name" value="YgfZ/GcvT"/>
</dbReference>
<dbReference type="Gene3D" id="3.30.70.1630">
    <property type="match status" value="1"/>
</dbReference>
<dbReference type="KEGG" id="ovb:NB640_00865"/>
<gene>
    <name evidence="1" type="ORF">NB640_00865</name>
</gene>
<evidence type="ECO:0000313" key="2">
    <source>
        <dbReference type="Proteomes" id="UP001156215"/>
    </source>
</evidence>
<dbReference type="SUPFAM" id="SSF103025">
    <property type="entry name" value="Folate-binding domain"/>
    <property type="match status" value="1"/>
</dbReference>
<accession>A0A9E9LV44</accession>
<dbReference type="PANTHER" id="PTHR22602">
    <property type="entry name" value="TRANSFERASE CAF17, MITOCHONDRIAL-RELATED"/>
    <property type="match status" value="1"/>
</dbReference>
<dbReference type="PANTHER" id="PTHR22602:SF0">
    <property type="entry name" value="TRANSFERASE CAF17, MITOCHONDRIAL-RELATED"/>
    <property type="match status" value="1"/>
</dbReference>
<dbReference type="GO" id="GO:0016226">
    <property type="term" value="P:iron-sulfur cluster assembly"/>
    <property type="evidence" value="ECO:0007669"/>
    <property type="project" value="TreeGrafter"/>
</dbReference>
<organism evidence="1 2">
    <name type="scientific">Oxalobacter vibrioformis</name>
    <dbReference type="NCBI Taxonomy" id="933080"/>
    <lineage>
        <taxon>Bacteria</taxon>
        <taxon>Pseudomonadati</taxon>
        <taxon>Pseudomonadota</taxon>
        <taxon>Betaproteobacteria</taxon>
        <taxon>Burkholderiales</taxon>
        <taxon>Oxalobacteraceae</taxon>
        <taxon>Oxalobacter</taxon>
    </lineage>
</organism>
<dbReference type="AlphaFoldDB" id="A0A9E9LV44"/>
<reference evidence="1" key="1">
    <citation type="journal article" date="2022" name="Front. Microbiol.">
        <title>New perspectives on an old grouping: The genomic and phenotypic variability of Oxalobacter formigenes and the implications for calcium oxalate stone prevention.</title>
        <authorList>
            <person name="Chmiel J.A."/>
            <person name="Carr C."/>
            <person name="Stuivenberg G.A."/>
            <person name="Venema R."/>
            <person name="Chanyi R.M."/>
            <person name="Al K.F."/>
            <person name="Giguere D."/>
            <person name="Say H."/>
            <person name="Akouris P.P."/>
            <person name="Dominguez Romero S.A."/>
            <person name="Kwong A."/>
            <person name="Tai V."/>
            <person name="Koval S.F."/>
            <person name="Razvi H."/>
            <person name="Bjazevic J."/>
            <person name="Burton J.P."/>
        </authorList>
    </citation>
    <scope>NUCLEOTIDE SEQUENCE</scope>
    <source>
        <strain evidence="1">WoOx3</strain>
    </source>
</reference>
<dbReference type="Gene3D" id="2.40.30.160">
    <property type="match status" value="1"/>
</dbReference>
<dbReference type="InterPro" id="IPR029043">
    <property type="entry name" value="GcvT/YgfZ_C"/>
</dbReference>